<keyword evidence="2" id="KW-1185">Reference proteome</keyword>
<reference evidence="3" key="1">
    <citation type="submission" date="2017-02" db="UniProtKB">
        <authorList>
            <consortium name="WormBaseParasite"/>
        </authorList>
    </citation>
    <scope>IDENTIFICATION</scope>
</reference>
<proteinExistence type="predicted"/>
<sequence>MLGAVRVVDVVGEDVGRVLAVVVVDTVLGDDELVDQDLLAVAWVVVIHQGLVQDSEVGGVVAALERVLLGVLGIFWVVVIHRGLVHDSDELDGAWVVEVVVIHHGTVQGAVVGAEGLVLELGIAVGLVSGWA</sequence>
<evidence type="ECO:0000313" key="2">
    <source>
        <dbReference type="Proteomes" id="UP000271162"/>
    </source>
</evidence>
<dbReference type="AlphaFoldDB" id="A0A0N4Y6E4"/>
<organism evidence="3">
    <name type="scientific">Nippostrongylus brasiliensis</name>
    <name type="common">Rat hookworm</name>
    <dbReference type="NCBI Taxonomy" id="27835"/>
    <lineage>
        <taxon>Eukaryota</taxon>
        <taxon>Metazoa</taxon>
        <taxon>Ecdysozoa</taxon>
        <taxon>Nematoda</taxon>
        <taxon>Chromadorea</taxon>
        <taxon>Rhabditida</taxon>
        <taxon>Rhabditina</taxon>
        <taxon>Rhabditomorpha</taxon>
        <taxon>Strongyloidea</taxon>
        <taxon>Heligmosomidae</taxon>
        <taxon>Nippostrongylus</taxon>
    </lineage>
</organism>
<dbReference type="WBParaSite" id="NBR_0001164801-mRNA-1">
    <property type="protein sequence ID" value="NBR_0001164801-mRNA-1"/>
    <property type="gene ID" value="NBR_0001164801"/>
</dbReference>
<evidence type="ECO:0000313" key="3">
    <source>
        <dbReference type="WBParaSite" id="NBR_0001164801-mRNA-1"/>
    </source>
</evidence>
<protein>
    <submittedName>
        <fullName evidence="1 3">Uncharacterized protein</fullName>
    </submittedName>
</protein>
<dbReference type="Proteomes" id="UP000271162">
    <property type="component" value="Unassembled WGS sequence"/>
</dbReference>
<name>A0A0N4Y6E4_NIPBR</name>
<gene>
    <name evidence="1" type="ORF">NBR_LOCUS11649</name>
</gene>
<dbReference type="EMBL" id="UYSL01020570">
    <property type="protein sequence ID" value="VDL75238.1"/>
    <property type="molecule type" value="Genomic_DNA"/>
</dbReference>
<evidence type="ECO:0000313" key="1">
    <source>
        <dbReference type="EMBL" id="VDL75238.1"/>
    </source>
</evidence>
<accession>A0A0N4Y6E4</accession>
<reference evidence="1 2" key="2">
    <citation type="submission" date="2018-11" db="EMBL/GenBank/DDBJ databases">
        <authorList>
            <consortium name="Pathogen Informatics"/>
        </authorList>
    </citation>
    <scope>NUCLEOTIDE SEQUENCE [LARGE SCALE GENOMIC DNA]</scope>
</reference>